<reference evidence="2 3" key="1">
    <citation type="journal article" date="2013" name="J. Microbiol. Biotechnol.">
        <title>Novosphingobium ginsenosidimutans sp. nov., with the ability to convert ginsenoside.</title>
        <authorList>
            <person name="Kim J.K."/>
            <person name="He D."/>
            <person name="Liu Q.M."/>
            <person name="Park H.Y."/>
            <person name="Jung M.S."/>
            <person name="Yoon M.H."/>
            <person name="Kim S.C."/>
            <person name="Im W.T."/>
        </authorList>
    </citation>
    <scope>NUCLEOTIDE SEQUENCE [LARGE SCALE GENOMIC DNA]</scope>
    <source>
        <strain evidence="2 3">FW-6</strain>
    </source>
</reference>
<organism evidence="2 3">
    <name type="scientific">Novosphingobium ginsenosidimutans</name>
    <dbReference type="NCBI Taxonomy" id="1176536"/>
    <lineage>
        <taxon>Bacteria</taxon>
        <taxon>Pseudomonadati</taxon>
        <taxon>Pseudomonadota</taxon>
        <taxon>Alphaproteobacteria</taxon>
        <taxon>Sphingomonadales</taxon>
        <taxon>Sphingomonadaceae</taxon>
        <taxon>Novosphingobium</taxon>
    </lineage>
</organism>
<evidence type="ECO:0000256" key="1">
    <source>
        <dbReference type="ARBA" id="ARBA00006484"/>
    </source>
</evidence>
<dbReference type="InterPro" id="IPR036291">
    <property type="entry name" value="NAD(P)-bd_dom_sf"/>
</dbReference>
<comment type="similarity">
    <text evidence="1">Belongs to the short-chain dehydrogenases/reductases (SDR) family.</text>
</comment>
<dbReference type="PANTHER" id="PTHR42879:SF2">
    <property type="entry name" value="3-OXOACYL-[ACYL-CARRIER-PROTEIN] REDUCTASE FABG"/>
    <property type="match status" value="1"/>
</dbReference>
<dbReference type="SUPFAM" id="SSF51735">
    <property type="entry name" value="NAD(P)-binding Rossmann-fold domains"/>
    <property type="match status" value="1"/>
</dbReference>
<dbReference type="AlphaFoldDB" id="A0A5B8S6K9"/>
<protein>
    <submittedName>
        <fullName evidence="2">SDR family oxidoreductase</fullName>
    </submittedName>
</protein>
<dbReference type="FunFam" id="3.40.50.720:FF:000084">
    <property type="entry name" value="Short-chain dehydrogenase reductase"/>
    <property type="match status" value="1"/>
</dbReference>
<dbReference type="Gene3D" id="3.40.50.720">
    <property type="entry name" value="NAD(P)-binding Rossmann-like Domain"/>
    <property type="match status" value="1"/>
</dbReference>
<dbReference type="Pfam" id="PF13561">
    <property type="entry name" value="adh_short_C2"/>
    <property type="match status" value="1"/>
</dbReference>
<dbReference type="PANTHER" id="PTHR42879">
    <property type="entry name" value="3-OXOACYL-(ACYL-CARRIER-PROTEIN) REDUCTASE"/>
    <property type="match status" value="1"/>
</dbReference>
<dbReference type="EMBL" id="CP042345">
    <property type="protein sequence ID" value="QEA17010.1"/>
    <property type="molecule type" value="Genomic_DNA"/>
</dbReference>
<evidence type="ECO:0000313" key="2">
    <source>
        <dbReference type="EMBL" id="QEA17010.1"/>
    </source>
</evidence>
<name>A0A5B8S6K9_9SPHN</name>
<dbReference type="PRINTS" id="PR00081">
    <property type="entry name" value="GDHRDH"/>
</dbReference>
<dbReference type="InterPro" id="IPR002347">
    <property type="entry name" value="SDR_fam"/>
</dbReference>
<dbReference type="Proteomes" id="UP000321172">
    <property type="component" value="Chromosome"/>
</dbReference>
<gene>
    <name evidence="2" type="ORF">FRF71_13200</name>
</gene>
<dbReference type="PRINTS" id="PR00080">
    <property type="entry name" value="SDRFAMILY"/>
</dbReference>
<dbReference type="CDD" id="cd05233">
    <property type="entry name" value="SDR_c"/>
    <property type="match status" value="1"/>
</dbReference>
<dbReference type="KEGG" id="ngf:FRF71_13200"/>
<dbReference type="InterPro" id="IPR050259">
    <property type="entry name" value="SDR"/>
</dbReference>
<sequence length="292" mass="30686">MIAVPISRPGRLLESVRMPILSWMGTMSTARGRFAGTLFDLSGRRALVTGASRGIGRAIAHRLAQHGADVVICARKAEALVAVADAINMANPGRAVAISANISRPDEVEELASEAQAAFGGIDILVANAGLHIHNGPSATMNDAILQKTIDGNFGALHRLSQKFLPGMRMRGWGRIINIGTIAAHFGSGVYHSYTLSKAIAMQYVRNIAVEHGPSGVRANTVSPGLVRTTMAGAILDNPEELAKEMVRSTVGRMGEPDEIAGVVVMLASEAGGYVNGQTIAVDGGQTIRYVV</sequence>
<keyword evidence="3" id="KW-1185">Reference proteome</keyword>
<evidence type="ECO:0000313" key="3">
    <source>
        <dbReference type="Proteomes" id="UP000321172"/>
    </source>
</evidence>
<proteinExistence type="inferred from homology"/>
<accession>A0A5B8S6K9</accession>
<dbReference type="OrthoDB" id="9789398at2"/>